<evidence type="ECO:0000256" key="1">
    <source>
        <dbReference type="SAM" id="Phobius"/>
    </source>
</evidence>
<name>A0AAN9I3M0_CROPI</name>
<dbReference type="EMBL" id="JAYWIO010000005">
    <property type="protein sequence ID" value="KAK7259226.1"/>
    <property type="molecule type" value="Genomic_DNA"/>
</dbReference>
<dbReference type="AlphaFoldDB" id="A0AAN9I3M0"/>
<evidence type="ECO:0000313" key="2">
    <source>
        <dbReference type="EMBL" id="KAK7259226.1"/>
    </source>
</evidence>
<dbReference type="Proteomes" id="UP001372338">
    <property type="component" value="Unassembled WGS sequence"/>
</dbReference>
<keyword evidence="1" id="KW-0812">Transmembrane</keyword>
<keyword evidence="3" id="KW-1185">Reference proteome</keyword>
<organism evidence="2 3">
    <name type="scientific">Crotalaria pallida</name>
    <name type="common">Smooth rattlebox</name>
    <name type="synonym">Crotalaria striata</name>
    <dbReference type="NCBI Taxonomy" id="3830"/>
    <lineage>
        <taxon>Eukaryota</taxon>
        <taxon>Viridiplantae</taxon>
        <taxon>Streptophyta</taxon>
        <taxon>Embryophyta</taxon>
        <taxon>Tracheophyta</taxon>
        <taxon>Spermatophyta</taxon>
        <taxon>Magnoliopsida</taxon>
        <taxon>eudicotyledons</taxon>
        <taxon>Gunneridae</taxon>
        <taxon>Pentapetalae</taxon>
        <taxon>rosids</taxon>
        <taxon>fabids</taxon>
        <taxon>Fabales</taxon>
        <taxon>Fabaceae</taxon>
        <taxon>Papilionoideae</taxon>
        <taxon>50 kb inversion clade</taxon>
        <taxon>genistoids sensu lato</taxon>
        <taxon>core genistoids</taxon>
        <taxon>Crotalarieae</taxon>
        <taxon>Crotalaria</taxon>
    </lineage>
</organism>
<keyword evidence="1" id="KW-1133">Transmembrane helix</keyword>
<comment type="caution">
    <text evidence="2">The sequence shown here is derived from an EMBL/GenBank/DDBJ whole genome shotgun (WGS) entry which is preliminary data.</text>
</comment>
<reference evidence="2 3" key="1">
    <citation type="submission" date="2024-01" db="EMBL/GenBank/DDBJ databases">
        <title>The genomes of 5 underutilized Papilionoideae crops provide insights into root nodulation and disease resistanc.</title>
        <authorList>
            <person name="Yuan L."/>
        </authorList>
    </citation>
    <scope>NUCLEOTIDE SEQUENCE [LARGE SCALE GENOMIC DNA]</scope>
    <source>
        <strain evidence="2">ZHUSHIDOU_FW_LH</strain>
        <tissue evidence="2">Leaf</tissue>
    </source>
</reference>
<proteinExistence type="predicted"/>
<sequence length="114" mass="12900">MCDESSSVLVGNPADTDFVNEVDHPENAEDEYRIDGMENMAFDVTSMTLFLLGTVINFFYHFMLEPYLRQILNIICRVCCSIDARIVMGGSSIYVAGMRQPKKMCILALVMFLL</sequence>
<keyword evidence="1" id="KW-0472">Membrane</keyword>
<accession>A0AAN9I3M0</accession>
<gene>
    <name evidence="2" type="ORF">RIF29_24827</name>
</gene>
<evidence type="ECO:0000313" key="3">
    <source>
        <dbReference type="Proteomes" id="UP001372338"/>
    </source>
</evidence>
<feature type="transmembrane region" description="Helical" evidence="1">
    <location>
        <begin position="40"/>
        <end position="60"/>
    </location>
</feature>
<protein>
    <submittedName>
        <fullName evidence="2">Uncharacterized protein</fullName>
    </submittedName>
</protein>